<evidence type="ECO:0000313" key="3">
    <source>
        <dbReference type="Proteomes" id="UP000886476"/>
    </source>
</evidence>
<comment type="caution">
    <text evidence="2">The sequence shown here is derived from an EMBL/GenBank/DDBJ whole genome shotgun (WGS) entry which is preliminary data.</text>
</comment>
<reference evidence="2" key="1">
    <citation type="submission" date="2020-05" db="EMBL/GenBank/DDBJ databases">
        <title>Nod-independent and nitrogen-fixing Bradyrhizobium aeschynomene sp. nov. isolated from nodules of Aeschynomene indica.</title>
        <authorList>
            <person name="Zhang Z."/>
        </authorList>
    </citation>
    <scope>NUCLEOTIDE SEQUENCE</scope>
    <source>
        <strain evidence="2">83012</strain>
    </source>
</reference>
<evidence type="ECO:0000313" key="2">
    <source>
        <dbReference type="EMBL" id="NPU64385.1"/>
    </source>
</evidence>
<dbReference type="Gene3D" id="1.20.950.20">
    <property type="entry name" value="Transmembrane di-heme cytochromes, Chain C"/>
    <property type="match status" value="1"/>
</dbReference>
<feature type="transmembrane region" description="Helical" evidence="1">
    <location>
        <begin position="322"/>
        <end position="343"/>
    </location>
</feature>
<keyword evidence="1" id="KW-1133">Transmembrane helix</keyword>
<gene>
    <name evidence="2" type="primary">tcuB</name>
    <name evidence="2" type="ORF">HL667_05190</name>
</gene>
<keyword evidence="3" id="KW-1185">Reference proteome</keyword>
<keyword evidence="1" id="KW-0812">Transmembrane</keyword>
<proteinExistence type="predicted"/>
<feature type="transmembrane region" description="Helical" evidence="1">
    <location>
        <begin position="257"/>
        <end position="277"/>
    </location>
</feature>
<feature type="transmembrane region" description="Helical" evidence="1">
    <location>
        <begin position="224"/>
        <end position="245"/>
    </location>
</feature>
<feature type="transmembrane region" description="Helical" evidence="1">
    <location>
        <begin position="297"/>
        <end position="316"/>
    </location>
</feature>
<dbReference type="SUPFAM" id="SSF54862">
    <property type="entry name" value="4Fe-4S ferredoxins"/>
    <property type="match status" value="1"/>
</dbReference>
<name>A0ABX2CA74_9BRAD</name>
<sequence length="365" mass="40255">MQRSEALTEADRLMTICNSCRYCEGLCAVFPAMELRRSFSGGDLNYLANLCHSCGACYVDCQFSPPHEFDVRVPSVLARVRHESYADYAWPRALAPLFRSNGLAVSLIAVVSITIFIIGFVAFNDPSALLASRHGPGSFYALMPHTTMAALFGAAFLWAIVAVIQGARAFWHDMGEPASVLTEPRPLLRAIRDAASLRYLDGGGVGCYNEDERPKDDRRFYHHLTFWGFLLCFASTSVATLYHYLLQREAPYPLWDLPVVLGTLGGIGIVIGPLGLYAARRKREPAMMDEGSRSMDLAFLAMLGLTGTTGLALLLLRESSAMGVLLALHLGAVFALFVTLPYGKFVHGLYRFLALVRYARERHAT</sequence>
<dbReference type="InterPro" id="IPR036197">
    <property type="entry name" value="NarG-like_sf"/>
</dbReference>
<dbReference type="RefSeq" id="WP_172109437.1">
    <property type="nucleotide sequence ID" value="NZ_JABFDN010000001.1"/>
</dbReference>
<organism evidence="2 3">
    <name type="scientific">Bradyrhizobium aeschynomenes</name>
    <dbReference type="NCBI Taxonomy" id="2734909"/>
    <lineage>
        <taxon>Bacteria</taxon>
        <taxon>Pseudomonadati</taxon>
        <taxon>Pseudomonadota</taxon>
        <taxon>Alphaproteobacteria</taxon>
        <taxon>Hyphomicrobiales</taxon>
        <taxon>Nitrobacteraceae</taxon>
        <taxon>Bradyrhizobium</taxon>
    </lineage>
</organism>
<dbReference type="EMBL" id="JABFDN010000001">
    <property type="protein sequence ID" value="NPU64385.1"/>
    <property type="molecule type" value="Genomic_DNA"/>
</dbReference>
<dbReference type="Proteomes" id="UP000886476">
    <property type="component" value="Unassembled WGS sequence"/>
</dbReference>
<feature type="transmembrane region" description="Helical" evidence="1">
    <location>
        <begin position="102"/>
        <end position="123"/>
    </location>
</feature>
<dbReference type="NCBIfam" id="TIGR02484">
    <property type="entry name" value="CitB"/>
    <property type="match status" value="1"/>
</dbReference>
<dbReference type="SUPFAM" id="SSF103501">
    <property type="entry name" value="Respiratory nitrate reductase 1 gamma chain"/>
    <property type="match status" value="1"/>
</dbReference>
<dbReference type="InterPro" id="IPR012830">
    <property type="entry name" value="Citrate_utilization_prot_B"/>
</dbReference>
<accession>A0ABX2CA74</accession>
<keyword evidence="1" id="KW-0472">Membrane</keyword>
<feature type="transmembrane region" description="Helical" evidence="1">
    <location>
        <begin position="143"/>
        <end position="164"/>
    </location>
</feature>
<protein>
    <submittedName>
        <fullName evidence="2">Tricarballylate utilization 4Fe-4S protein TcuB</fullName>
    </submittedName>
</protein>
<evidence type="ECO:0000256" key="1">
    <source>
        <dbReference type="SAM" id="Phobius"/>
    </source>
</evidence>